<dbReference type="EMBL" id="RCUY01000009">
    <property type="protein sequence ID" value="RLP82426.1"/>
    <property type="molecule type" value="Genomic_DNA"/>
</dbReference>
<dbReference type="SUPFAM" id="SSF51679">
    <property type="entry name" value="Bacterial luciferase-like"/>
    <property type="match status" value="1"/>
</dbReference>
<dbReference type="InterPro" id="IPR011251">
    <property type="entry name" value="Luciferase-like_dom"/>
</dbReference>
<keyword evidence="3" id="KW-1185">Reference proteome</keyword>
<keyword evidence="2" id="KW-0503">Monooxygenase</keyword>
<dbReference type="InterPro" id="IPR036661">
    <property type="entry name" value="Luciferase-like_sf"/>
</dbReference>
<dbReference type="PANTHER" id="PTHR30137">
    <property type="entry name" value="LUCIFERASE-LIKE MONOOXYGENASE"/>
    <property type="match status" value="1"/>
</dbReference>
<reference evidence="2 3" key="1">
    <citation type="submission" date="2018-10" db="EMBL/GenBank/DDBJ databases">
        <authorList>
            <person name="Li J."/>
        </authorList>
    </citation>
    <scope>NUCLEOTIDE SEQUENCE [LARGE SCALE GENOMIC DNA]</scope>
    <source>
        <strain evidence="2 3">JCM 11654</strain>
    </source>
</reference>
<dbReference type="PANTHER" id="PTHR30137:SF15">
    <property type="entry name" value="BLL6902 PROTEIN"/>
    <property type="match status" value="1"/>
</dbReference>
<protein>
    <submittedName>
        <fullName evidence="2">Putative FMN-dependent luciferase-like monooxygenase</fullName>
    </submittedName>
</protein>
<dbReference type="InterPro" id="IPR024003">
    <property type="entry name" value="Luciferase-like_KPN01858"/>
</dbReference>
<dbReference type="Pfam" id="PF00296">
    <property type="entry name" value="Bac_luciferase"/>
    <property type="match status" value="1"/>
</dbReference>
<evidence type="ECO:0000259" key="1">
    <source>
        <dbReference type="Pfam" id="PF00296"/>
    </source>
</evidence>
<dbReference type="Proteomes" id="UP000269438">
    <property type="component" value="Unassembled WGS sequence"/>
</dbReference>
<dbReference type="OrthoDB" id="7903015at2"/>
<name>A0A3L7APR7_9MICO</name>
<comment type="caution">
    <text evidence="2">The sequence shown here is derived from an EMBL/GenBank/DDBJ whole genome shotgun (WGS) entry which is preliminary data.</text>
</comment>
<dbReference type="RefSeq" id="WP_121688952.1">
    <property type="nucleotide sequence ID" value="NZ_RCUY01000009.1"/>
</dbReference>
<feature type="domain" description="Luciferase-like" evidence="1">
    <location>
        <begin position="8"/>
        <end position="249"/>
    </location>
</feature>
<sequence>MPELAFFTRVLDDVSAPERYRLAIEQIREAEHLGFDSAWVAQHHFHRDEGGLPSPLVLLAAAAAQTSRIRLGTGIITLGMENAVRTAEDAAVLDAISGERLELGFGSGGTPGSFPAFGLEFADRHRAFDDNFQTLRSALRGENFGTTENLLYPPAPTLAERLWFATFTPPLAERAGHEGLGLQLSRSQPRPPENPEASLADLQHPIIDAYEAALPEGAPRRVSVARSVFVADDNEAARALAERRYRAAPLARVVLGDQVDTLERDDLLRKLDVHVGDVDTVVASLGADSVLNRATQLSFQVHSVDPEHALILRSLELLIGEVAPRLGWR</sequence>
<dbReference type="NCBIfam" id="TIGR04027">
    <property type="entry name" value="LLM_KPN_01858"/>
    <property type="match status" value="1"/>
</dbReference>
<gene>
    <name evidence="2" type="ORF">D9V34_11675</name>
</gene>
<accession>A0A3L7APR7</accession>
<dbReference type="InterPro" id="IPR050766">
    <property type="entry name" value="Bact_Lucif_Oxidored"/>
</dbReference>
<dbReference type="AlphaFoldDB" id="A0A3L7APR7"/>
<evidence type="ECO:0000313" key="3">
    <source>
        <dbReference type="Proteomes" id="UP000269438"/>
    </source>
</evidence>
<proteinExistence type="predicted"/>
<keyword evidence="2" id="KW-0560">Oxidoreductase</keyword>
<dbReference type="GO" id="GO:0005829">
    <property type="term" value="C:cytosol"/>
    <property type="evidence" value="ECO:0007669"/>
    <property type="project" value="TreeGrafter"/>
</dbReference>
<dbReference type="GO" id="GO:0016705">
    <property type="term" value="F:oxidoreductase activity, acting on paired donors, with incorporation or reduction of molecular oxygen"/>
    <property type="evidence" value="ECO:0007669"/>
    <property type="project" value="InterPro"/>
</dbReference>
<evidence type="ECO:0000313" key="2">
    <source>
        <dbReference type="EMBL" id="RLP82426.1"/>
    </source>
</evidence>
<organism evidence="2 3">
    <name type="scientific">Mycetocola lacteus</name>
    <dbReference type="NCBI Taxonomy" id="76637"/>
    <lineage>
        <taxon>Bacteria</taxon>
        <taxon>Bacillati</taxon>
        <taxon>Actinomycetota</taxon>
        <taxon>Actinomycetes</taxon>
        <taxon>Micrococcales</taxon>
        <taxon>Microbacteriaceae</taxon>
        <taxon>Mycetocola</taxon>
    </lineage>
</organism>
<dbReference type="GO" id="GO:0004497">
    <property type="term" value="F:monooxygenase activity"/>
    <property type="evidence" value="ECO:0007669"/>
    <property type="project" value="UniProtKB-KW"/>
</dbReference>
<dbReference type="Gene3D" id="3.20.20.30">
    <property type="entry name" value="Luciferase-like domain"/>
    <property type="match status" value="1"/>
</dbReference>